<evidence type="ECO:0000256" key="4">
    <source>
        <dbReference type="ARBA" id="ARBA00023125"/>
    </source>
</evidence>
<keyword evidence="4" id="KW-0238">DNA-binding</keyword>
<dbReference type="PANTHER" id="PTHR46373">
    <property type="entry name" value="PROTEIN RKD4"/>
    <property type="match status" value="1"/>
</dbReference>
<organism evidence="9 10">
    <name type="scientific">Aristolochia fimbriata</name>
    <name type="common">White veined hardy Dutchman's pipe vine</name>
    <dbReference type="NCBI Taxonomy" id="158543"/>
    <lineage>
        <taxon>Eukaryota</taxon>
        <taxon>Viridiplantae</taxon>
        <taxon>Streptophyta</taxon>
        <taxon>Embryophyta</taxon>
        <taxon>Tracheophyta</taxon>
        <taxon>Spermatophyta</taxon>
        <taxon>Magnoliopsida</taxon>
        <taxon>Magnoliidae</taxon>
        <taxon>Piperales</taxon>
        <taxon>Aristolochiaceae</taxon>
        <taxon>Aristolochia</taxon>
    </lineage>
</organism>
<dbReference type="InterPro" id="IPR003035">
    <property type="entry name" value="RWP-RK_dom"/>
</dbReference>
<name>A0AAV7E228_ARIFI</name>
<keyword evidence="5" id="KW-0804">Transcription</keyword>
<dbReference type="GO" id="GO:0003700">
    <property type="term" value="F:DNA-binding transcription factor activity"/>
    <property type="evidence" value="ECO:0007669"/>
    <property type="project" value="InterPro"/>
</dbReference>
<dbReference type="GO" id="GO:0003677">
    <property type="term" value="F:DNA binding"/>
    <property type="evidence" value="ECO:0007669"/>
    <property type="project" value="UniProtKB-KW"/>
</dbReference>
<evidence type="ECO:0000256" key="5">
    <source>
        <dbReference type="ARBA" id="ARBA00023163"/>
    </source>
</evidence>
<dbReference type="Proteomes" id="UP000825729">
    <property type="component" value="Unassembled WGS sequence"/>
</dbReference>
<gene>
    <name evidence="9" type="ORF">H6P81_018819</name>
</gene>
<comment type="caution">
    <text evidence="9">The sequence shown here is derived from an EMBL/GenBank/DDBJ whole genome shotgun (WGS) entry which is preliminary data.</text>
</comment>
<evidence type="ECO:0000313" key="9">
    <source>
        <dbReference type="EMBL" id="KAG9442965.1"/>
    </source>
</evidence>
<evidence type="ECO:0000313" key="10">
    <source>
        <dbReference type="Proteomes" id="UP000825729"/>
    </source>
</evidence>
<sequence>MYGLMGGYSYPPTRTGPSLSHGFVSDEMVACQQTEKIIPEAAVKKKRAPTNLVASIALTDLVKHFGLPIAEASRNLKVGVTVLKRKCREFGIPRWPHRKIKSLDSLIQNLQEEAERQQRENQEAARAVMKRQRMLEREREGIEKKPFMEIQSETKRFRQDVFRRRHRARTLNINADSSSSQVSTPE</sequence>
<evidence type="ECO:0000259" key="8">
    <source>
        <dbReference type="PROSITE" id="PS51519"/>
    </source>
</evidence>
<keyword evidence="3 7" id="KW-0175">Coiled coil</keyword>
<feature type="coiled-coil region" evidence="7">
    <location>
        <begin position="100"/>
        <end position="127"/>
    </location>
</feature>
<dbReference type="InterPro" id="IPR044607">
    <property type="entry name" value="RKD-like"/>
</dbReference>
<feature type="domain" description="RWP-RK" evidence="8">
    <location>
        <begin position="38"/>
        <end position="123"/>
    </location>
</feature>
<dbReference type="Pfam" id="PF02042">
    <property type="entry name" value="RWP-RK"/>
    <property type="match status" value="1"/>
</dbReference>
<dbReference type="AlphaFoldDB" id="A0AAV7E228"/>
<dbReference type="PANTHER" id="PTHR46373:SF12">
    <property type="entry name" value="PROTEIN RKD5"/>
    <property type="match status" value="1"/>
</dbReference>
<evidence type="ECO:0000256" key="6">
    <source>
        <dbReference type="ARBA" id="ARBA00023242"/>
    </source>
</evidence>
<reference evidence="9 10" key="1">
    <citation type="submission" date="2021-07" db="EMBL/GenBank/DDBJ databases">
        <title>The Aristolochia fimbriata genome: insights into angiosperm evolution, floral development and chemical biosynthesis.</title>
        <authorList>
            <person name="Jiao Y."/>
        </authorList>
    </citation>
    <scope>NUCLEOTIDE SEQUENCE [LARGE SCALE GENOMIC DNA]</scope>
    <source>
        <strain evidence="9">IBCAS-2021</strain>
        <tissue evidence="9">Leaf</tissue>
    </source>
</reference>
<keyword evidence="6" id="KW-0539">Nucleus</keyword>
<evidence type="ECO:0000256" key="7">
    <source>
        <dbReference type="SAM" id="Coils"/>
    </source>
</evidence>
<evidence type="ECO:0000256" key="2">
    <source>
        <dbReference type="ARBA" id="ARBA00023015"/>
    </source>
</evidence>
<accession>A0AAV7E228</accession>
<protein>
    <recommendedName>
        <fullName evidence="8">RWP-RK domain-containing protein</fullName>
    </recommendedName>
</protein>
<keyword evidence="10" id="KW-1185">Reference proteome</keyword>
<dbReference type="PROSITE" id="PS51519">
    <property type="entry name" value="RWP_RK"/>
    <property type="match status" value="1"/>
</dbReference>
<comment type="function">
    <text evidence="1">Putative transcription factor.</text>
</comment>
<keyword evidence="2" id="KW-0805">Transcription regulation</keyword>
<proteinExistence type="predicted"/>
<evidence type="ECO:0000256" key="3">
    <source>
        <dbReference type="ARBA" id="ARBA00023054"/>
    </source>
</evidence>
<dbReference type="EMBL" id="JAINDJ010000007">
    <property type="protein sequence ID" value="KAG9442965.1"/>
    <property type="molecule type" value="Genomic_DNA"/>
</dbReference>
<evidence type="ECO:0000256" key="1">
    <source>
        <dbReference type="ARBA" id="ARBA00004049"/>
    </source>
</evidence>